<comment type="subcellular location">
    <subcellularLocation>
        <location evidence="1">Membrane</location>
        <topology evidence="1">Multi-pass membrane protein</topology>
    </subcellularLocation>
</comment>
<evidence type="ECO:0000256" key="5">
    <source>
        <dbReference type="SAM" id="Phobius"/>
    </source>
</evidence>
<name>A0A2N9LKH9_9BACT</name>
<dbReference type="Pfam" id="PF09685">
    <property type="entry name" value="MamF_MmsF"/>
    <property type="match status" value="1"/>
</dbReference>
<evidence type="ECO:0000256" key="3">
    <source>
        <dbReference type="ARBA" id="ARBA00022989"/>
    </source>
</evidence>
<gene>
    <name evidence="6" type="ORF">SBA5_400034</name>
</gene>
<dbReference type="GO" id="GO:0016020">
    <property type="term" value="C:membrane"/>
    <property type="evidence" value="ECO:0007669"/>
    <property type="project" value="UniProtKB-SubCell"/>
</dbReference>
<evidence type="ECO:0000256" key="4">
    <source>
        <dbReference type="ARBA" id="ARBA00023136"/>
    </source>
</evidence>
<feature type="transmembrane region" description="Helical" evidence="5">
    <location>
        <begin position="43"/>
        <end position="62"/>
    </location>
</feature>
<evidence type="ECO:0000313" key="7">
    <source>
        <dbReference type="Proteomes" id="UP000239735"/>
    </source>
</evidence>
<keyword evidence="3 5" id="KW-1133">Transmembrane helix</keyword>
<feature type="transmembrane region" description="Helical" evidence="5">
    <location>
        <begin position="74"/>
        <end position="96"/>
    </location>
</feature>
<dbReference type="AlphaFoldDB" id="A0A2N9LKH9"/>
<evidence type="ECO:0008006" key="8">
    <source>
        <dbReference type="Google" id="ProtNLM"/>
    </source>
</evidence>
<keyword evidence="4 5" id="KW-0472">Membrane</keyword>
<dbReference type="Proteomes" id="UP000239735">
    <property type="component" value="Unassembled WGS sequence"/>
</dbReference>
<keyword evidence="2 5" id="KW-0812">Transmembrane</keyword>
<evidence type="ECO:0000256" key="2">
    <source>
        <dbReference type="ARBA" id="ARBA00022692"/>
    </source>
</evidence>
<dbReference type="OrthoDB" id="2657448at2"/>
<reference evidence="7" key="1">
    <citation type="submission" date="2018-02" db="EMBL/GenBank/DDBJ databases">
        <authorList>
            <person name="Hausmann B."/>
        </authorList>
    </citation>
    <scope>NUCLEOTIDE SEQUENCE [LARGE SCALE GENOMIC DNA]</scope>
    <source>
        <strain evidence="7">Peat soil MAG SbA5</strain>
    </source>
</reference>
<dbReference type="PANTHER" id="PTHR36460:SF1">
    <property type="entry name" value="UPF0132 DOMAIN PROTEIN (AFU_ORTHOLOGUE AFUA_3G10255)"/>
    <property type="match status" value="1"/>
</dbReference>
<dbReference type="InterPro" id="IPR019109">
    <property type="entry name" value="MamF_MmsF"/>
</dbReference>
<protein>
    <recommendedName>
        <fullName evidence="8">DUF4870 domain-containing protein</fullName>
    </recommendedName>
</protein>
<organism evidence="6 7">
    <name type="scientific">Candidatus Sulfuritelmatomonas gaucii</name>
    <dbReference type="NCBI Taxonomy" id="2043161"/>
    <lineage>
        <taxon>Bacteria</taxon>
        <taxon>Pseudomonadati</taxon>
        <taxon>Acidobacteriota</taxon>
        <taxon>Terriglobia</taxon>
        <taxon>Terriglobales</taxon>
        <taxon>Acidobacteriaceae</taxon>
        <taxon>Candidatus Sulfuritelmatomonas</taxon>
    </lineage>
</organism>
<dbReference type="EMBL" id="OKRB01000098">
    <property type="protein sequence ID" value="SPE23623.1"/>
    <property type="molecule type" value="Genomic_DNA"/>
</dbReference>
<accession>A0A2N9LKH9</accession>
<feature type="transmembrane region" description="Helical" evidence="5">
    <location>
        <begin position="12"/>
        <end position="31"/>
    </location>
</feature>
<evidence type="ECO:0000313" key="6">
    <source>
        <dbReference type="EMBL" id="SPE23623.1"/>
    </source>
</evidence>
<proteinExistence type="predicted"/>
<sequence length="119" mass="13568">MSDSKKTGLSDNAIGAIAYFTPVMAIFFLAIHRYNKRPYVRFHAWQSLVFNIFAIALGYLLGEVLPFATFLGPRVLIGITYLAVVVFFLLWMWCVISALNGKRFKLPLIGDWADEQAYR</sequence>
<evidence type="ECO:0000256" key="1">
    <source>
        <dbReference type="ARBA" id="ARBA00004141"/>
    </source>
</evidence>
<dbReference type="PANTHER" id="PTHR36460">
    <property type="entry name" value="UPF0132 DOMAIN PROTEIN (AFU_ORTHOLOGUE AFUA_3G10255)"/>
    <property type="match status" value="1"/>
</dbReference>